<comment type="caution">
    <text evidence="3">The sequence shown here is derived from an EMBL/GenBank/DDBJ whole genome shotgun (WGS) entry which is preliminary data.</text>
</comment>
<keyword evidence="1" id="KW-0472">Membrane</keyword>
<keyword evidence="1" id="KW-1133">Transmembrane helix</keyword>
<feature type="signal peptide" evidence="2">
    <location>
        <begin position="1"/>
        <end position="27"/>
    </location>
</feature>
<evidence type="ECO:0000313" key="3">
    <source>
        <dbReference type="EMBL" id="KAK9030662.1"/>
    </source>
</evidence>
<name>A0ABR2SZV9_9ROSI</name>
<accession>A0ABR2SZV9</accession>
<keyword evidence="1" id="KW-0812">Transmembrane</keyword>
<evidence type="ECO:0008006" key="5">
    <source>
        <dbReference type="Google" id="ProtNLM"/>
    </source>
</evidence>
<reference evidence="3 4" key="1">
    <citation type="journal article" date="2024" name="G3 (Bethesda)">
        <title>Genome assembly of Hibiscus sabdariffa L. provides insights into metabolisms of medicinal natural products.</title>
        <authorList>
            <person name="Kim T."/>
        </authorList>
    </citation>
    <scope>NUCLEOTIDE SEQUENCE [LARGE SCALE GENOMIC DNA]</scope>
    <source>
        <strain evidence="3">TK-2024</strain>
        <tissue evidence="3">Old leaves</tissue>
    </source>
</reference>
<sequence>MPVKVKPFLLIPALFHVLSALFSFSQGQNVNGNLPVPMDGSMPMPVPMDGKVPVPLNGSMPMPGKRGNVPVLLPDKDGNMPVLGKDGNMPLPGMDGNMPVSIMDGNMPEPWKDGNLQVPFRGDFPGMVGTMREKMARIRSGNGTSILLAEEQTRRRDPLDHLNYYEGGWNITNQHYYASVAFSSFPFLVIASVWFVLLGLLMLCACCRCHKYIKSYGYSLPAYVLCLVFLILFTISAISGCSAMFIGEKRFLGAVNEATKYVVLQGETISNGLISVFGYLQSAKNVSLNNKFLPPEIITQIDMVTSQLDANKDLPHLTTKRMADSLSKILKRVNIALISITTTMLLVAFLGFLFSAIGWQTWVYIFVIIGWIITTLAFVLCGAFLAFHNLMADTCTAVDEWVQNPMAGSAIKELLPCVDREFGETITDAAELVSDGINDLLNHHVSLVSNANNLPPLAIGLYYNQSGPSLPTICDPYKVEKTKQACGQGQVALGNATKEWYKFVCQVSPAGICSTPGRLTPYLYMQMSSAANISYALFSYGPFLASLLDCSMIRAILNYMHQHYCPGLRKYSRWVYIGLLVATISVMFCLISWVFYGRERRDRKYTKRIDKMNAGTTTGVDTVHAEITNENPASKE</sequence>
<organism evidence="3 4">
    <name type="scientific">Hibiscus sabdariffa</name>
    <name type="common">roselle</name>
    <dbReference type="NCBI Taxonomy" id="183260"/>
    <lineage>
        <taxon>Eukaryota</taxon>
        <taxon>Viridiplantae</taxon>
        <taxon>Streptophyta</taxon>
        <taxon>Embryophyta</taxon>
        <taxon>Tracheophyta</taxon>
        <taxon>Spermatophyta</taxon>
        <taxon>Magnoliopsida</taxon>
        <taxon>eudicotyledons</taxon>
        <taxon>Gunneridae</taxon>
        <taxon>Pentapetalae</taxon>
        <taxon>rosids</taxon>
        <taxon>malvids</taxon>
        <taxon>Malvales</taxon>
        <taxon>Malvaceae</taxon>
        <taxon>Malvoideae</taxon>
        <taxon>Hibiscus</taxon>
    </lineage>
</organism>
<evidence type="ECO:0000256" key="2">
    <source>
        <dbReference type="SAM" id="SignalP"/>
    </source>
</evidence>
<dbReference type="InterPro" id="IPR040283">
    <property type="entry name" value="DDB_G0292058-like"/>
</dbReference>
<feature type="transmembrane region" description="Helical" evidence="1">
    <location>
        <begin position="533"/>
        <end position="554"/>
    </location>
</feature>
<dbReference type="PANTHER" id="PTHR31414:SF21">
    <property type="match status" value="1"/>
</dbReference>
<feature type="transmembrane region" description="Helical" evidence="1">
    <location>
        <begin position="574"/>
        <end position="596"/>
    </location>
</feature>
<dbReference type="PANTHER" id="PTHR31414">
    <property type="entry name" value="TRANSMEMBRANE PROTEIN DDB_G0292058"/>
    <property type="match status" value="1"/>
</dbReference>
<feature type="chain" id="PRO_5046655649" description="Transmembrane protein" evidence="2">
    <location>
        <begin position="28"/>
        <end position="636"/>
    </location>
</feature>
<evidence type="ECO:0000256" key="1">
    <source>
        <dbReference type="SAM" id="Phobius"/>
    </source>
</evidence>
<protein>
    <recommendedName>
        <fullName evidence="5">Transmembrane protein</fullName>
    </recommendedName>
</protein>
<keyword evidence="4" id="KW-1185">Reference proteome</keyword>
<feature type="transmembrane region" description="Helical" evidence="1">
    <location>
        <begin position="220"/>
        <end position="246"/>
    </location>
</feature>
<feature type="transmembrane region" description="Helical" evidence="1">
    <location>
        <begin position="335"/>
        <end position="357"/>
    </location>
</feature>
<evidence type="ECO:0000313" key="4">
    <source>
        <dbReference type="Proteomes" id="UP001396334"/>
    </source>
</evidence>
<keyword evidence="2" id="KW-0732">Signal</keyword>
<feature type="transmembrane region" description="Helical" evidence="1">
    <location>
        <begin position="363"/>
        <end position="387"/>
    </location>
</feature>
<gene>
    <name evidence="3" type="ORF">V6N11_032079</name>
</gene>
<dbReference type="EMBL" id="JBBPBN010000010">
    <property type="protein sequence ID" value="KAK9030662.1"/>
    <property type="molecule type" value="Genomic_DNA"/>
</dbReference>
<dbReference type="Proteomes" id="UP001396334">
    <property type="component" value="Unassembled WGS sequence"/>
</dbReference>
<feature type="transmembrane region" description="Helical" evidence="1">
    <location>
        <begin position="185"/>
        <end position="208"/>
    </location>
</feature>
<proteinExistence type="predicted"/>
<feature type="transmembrane region" description="Helical" evidence="1">
    <location>
        <begin position="258"/>
        <end position="280"/>
    </location>
</feature>